<feature type="coiled-coil region" evidence="1">
    <location>
        <begin position="48"/>
        <end position="95"/>
    </location>
</feature>
<dbReference type="Pfam" id="PF05137">
    <property type="entry name" value="PilN"/>
    <property type="match status" value="1"/>
</dbReference>
<name>A0A2W5TFX1_9BACT</name>
<feature type="transmembrane region" description="Helical" evidence="2">
    <location>
        <begin position="21"/>
        <end position="43"/>
    </location>
</feature>
<accession>A0A2W5TFX1</accession>
<keyword evidence="2" id="KW-0472">Membrane</keyword>
<dbReference type="EMBL" id="QFQP01000014">
    <property type="protein sequence ID" value="PZR11406.1"/>
    <property type="molecule type" value="Genomic_DNA"/>
</dbReference>
<keyword evidence="2" id="KW-1133">Transmembrane helix</keyword>
<evidence type="ECO:0000256" key="2">
    <source>
        <dbReference type="SAM" id="Phobius"/>
    </source>
</evidence>
<keyword evidence="1" id="KW-0175">Coiled coil</keyword>
<evidence type="ECO:0000256" key="1">
    <source>
        <dbReference type="SAM" id="Coils"/>
    </source>
</evidence>
<dbReference type="InterPro" id="IPR052534">
    <property type="entry name" value="Extracell_DNA_Util/SecSys_Comp"/>
</dbReference>
<dbReference type="Proteomes" id="UP000249061">
    <property type="component" value="Unassembled WGS sequence"/>
</dbReference>
<evidence type="ECO:0000313" key="4">
    <source>
        <dbReference type="Proteomes" id="UP000249061"/>
    </source>
</evidence>
<reference evidence="3 4" key="1">
    <citation type="submission" date="2017-08" db="EMBL/GenBank/DDBJ databases">
        <title>Infants hospitalized years apart are colonized by the same room-sourced microbial strains.</title>
        <authorList>
            <person name="Brooks B."/>
            <person name="Olm M.R."/>
            <person name="Firek B.A."/>
            <person name="Baker R."/>
            <person name="Thomas B.C."/>
            <person name="Morowitz M.J."/>
            <person name="Banfield J.F."/>
        </authorList>
    </citation>
    <scope>NUCLEOTIDE SEQUENCE [LARGE SCALE GENOMIC DNA]</scope>
    <source>
        <strain evidence="3">S2_003_000_R2_14</strain>
    </source>
</reference>
<sequence>MMIRINLLPVRQVQKREQGRQFIALIIGTLIIAIAGNAYWYVWLDGKREAAQRRLDDTNARIAQLERVIGEVNNLQRRKKEVEEKLAVLDKLRKQRGGPVKVLDALATSIPKKVWISNFDERGGAAVMTGNAESFDDVSEFMRSLNAIVWTPKGMGRIIERKRDGSAQVELLGGDAAIEQFGATEFANFFSNIELQGTEAAMGPKGVKLVRFDMTLLVNFAI</sequence>
<keyword evidence="2" id="KW-0812">Transmembrane</keyword>
<dbReference type="PANTHER" id="PTHR40278:SF2">
    <property type="entry name" value="TYPE IV PILUS INNER MEMBRANE COMPONENT PILN"/>
    <property type="match status" value="1"/>
</dbReference>
<evidence type="ECO:0000313" key="3">
    <source>
        <dbReference type="EMBL" id="PZR11406.1"/>
    </source>
</evidence>
<organism evidence="3 4">
    <name type="scientific">Archangium gephyra</name>
    <dbReference type="NCBI Taxonomy" id="48"/>
    <lineage>
        <taxon>Bacteria</taxon>
        <taxon>Pseudomonadati</taxon>
        <taxon>Myxococcota</taxon>
        <taxon>Myxococcia</taxon>
        <taxon>Myxococcales</taxon>
        <taxon>Cystobacterineae</taxon>
        <taxon>Archangiaceae</taxon>
        <taxon>Archangium</taxon>
    </lineage>
</organism>
<dbReference type="GO" id="GO:0043683">
    <property type="term" value="P:type IV pilus assembly"/>
    <property type="evidence" value="ECO:0007669"/>
    <property type="project" value="TreeGrafter"/>
</dbReference>
<dbReference type="InterPro" id="IPR007813">
    <property type="entry name" value="PilN"/>
</dbReference>
<comment type="caution">
    <text evidence="3">The sequence shown here is derived from an EMBL/GenBank/DDBJ whole genome shotgun (WGS) entry which is preliminary data.</text>
</comment>
<proteinExistence type="predicted"/>
<gene>
    <name evidence="3" type="ORF">DI536_17410</name>
</gene>
<dbReference type="GO" id="GO:0043107">
    <property type="term" value="P:type IV pilus-dependent motility"/>
    <property type="evidence" value="ECO:0007669"/>
    <property type="project" value="TreeGrafter"/>
</dbReference>
<dbReference type="AlphaFoldDB" id="A0A2W5TFX1"/>
<protein>
    <submittedName>
        <fullName evidence="3">Pilus assembly protein PilN</fullName>
    </submittedName>
</protein>
<dbReference type="PANTHER" id="PTHR40278">
    <property type="entry name" value="DNA UTILIZATION PROTEIN HOFN"/>
    <property type="match status" value="1"/>
</dbReference>